<dbReference type="OrthoDB" id="9808022at2"/>
<keyword evidence="4" id="KW-0408">Iron</keyword>
<evidence type="ECO:0000313" key="8">
    <source>
        <dbReference type="Proteomes" id="UP000215694"/>
    </source>
</evidence>
<comment type="caution">
    <text evidence="7">The sequence shown here is derived from an EMBL/GenBank/DDBJ whole genome shotgun (WGS) entry which is preliminary data.</text>
</comment>
<dbReference type="InterPro" id="IPR007197">
    <property type="entry name" value="rSAM"/>
</dbReference>
<dbReference type="GO" id="GO:0005737">
    <property type="term" value="C:cytoplasm"/>
    <property type="evidence" value="ECO:0007669"/>
    <property type="project" value="TreeGrafter"/>
</dbReference>
<accession>A0A371J565</accession>
<keyword evidence="8" id="KW-1185">Reference proteome</keyword>
<dbReference type="InterPro" id="IPR006638">
    <property type="entry name" value="Elp3/MiaA/NifB-like_rSAM"/>
</dbReference>
<evidence type="ECO:0000259" key="6">
    <source>
        <dbReference type="PROSITE" id="PS51918"/>
    </source>
</evidence>
<dbReference type="PROSITE" id="PS51918">
    <property type="entry name" value="RADICAL_SAM"/>
    <property type="match status" value="1"/>
</dbReference>
<evidence type="ECO:0000256" key="3">
    <source>
        <dbReference type="ARBA" id="ARBA00022723"/>
    </source>
</evidence>
<feature type="domain" description="Radical SAM core" evidence="6">
    <location>
        <begin position="33"/>
        <end position="257"/>
    </location>
</feature>
<dbReference type="SUPFAM" id="SSF102114">
    <property type="entry name" value="Radical SAM enzymes"/>
    <property type="match status" value="1"/>
</dbReference>
<dbReference type="PANTHER" id="PTHR13932:SF5">
    <property type="entry name" value="RADICAL S-ADENOSYL METHIONINE DOMAIN-CONTAINING PROTEIN 1, MITOCHONDRIAL"/>
    <property type="match status" value="1"/>
</dbReference>
<dbReference type="PANTHER" id="PTHR13932">
    <property type="entry name" value="COPROPORPHYRINIGEN III OXIDASE"/>
    <property type="match status" value="1"/>
</dbReference>
<dbReference type="CDD" id="cd01335">
    <property type="entry name" value="Radical_SAM"/>
    <property type="match status" value="1"/>
</dbReference>
<dbReference type="SFLD" id="SFLDS00029">
    <property type="entry name" value="Radical_SAM"/>
    <property type="match status" value="1"/>
</dbReference>
<organism evidence="7 8">
    <name type="scientific">Romboutsia weinsteinii</name>
    <dbReference type="NCBI Taxonomy" id="2020949"/>
    <lineage>
        <taxon>Bacteria</taxon>
        <taxon>Bacillati</taxon>
        <taxon>Bacillota</taxon>
        <taxon>Clostridia</taxon>
        <taxon>Peptostreptococcales</taxon>
        <taxon>Peptostreptococcaceae</taxon>
        <taxon>Romboutsia</taxon>
    </lineage>
</organism>
<reference evidence="7 8" key="1">
    <citation type="journal article" date="2017" name="Genome Announc.">
        <title>Draft Genome Sequence of Romboutsia weinsteinii sp. nov. Strain CCRI-19649(T) Isolated from Surface Water.</title>
        <authorList>
            <person name="Maheux A.F."/>
            <person name="Boudreau D.K."/>
            <person name="Berube E."/>
            <person name="Boissinot M."/>
            <person name="Cantin P."/>
            <person name="Raymond F."/>
            <person name="Corbeil J."/>
            <person name="Omar R.F."/>
            <person name="Bergeron M.G."/>
        </authorList>
    </citation>
    <scope>NUCLEOTIDE SEQUENCE [LARGE SCALE GENOMIC DNA]</scope>
    <source>
        <strain evidence="7 8">CCRI-19649</strain>
    </source>
</reference>
<evidence type="ECO:0000256" key="5">
    <source>
        <dbReference type="ARBA" id="ARBA00023014"/>
    </source>
</evidence>
<proteinExistence type="predicted"/>
<dbReference type="Pfam" id="PF04055">
    <property type="entry name" value="Radical_SAM"/>
    <property type="match status" value="1"/>
</dbReference>
<dbReference type="RefSeq" id="WP_116041314.1">
    <property type="nucleotide sequence ID" value="NZ_NOJY02000010.1"/>
</dbReference>
<dbReference type="GO" id="GO:0006779">
    <property type="term" value="P:porphyrin-containing compound biosynthetic process"/>
    <property type="evidence" value="ECO:0007669"/>
    <property type="project" value="TreeGrafter"/>
</dbReference>
<dbReference type="InterPro" id="IPR034505">
    <property type="entry name" value="Coproporphyrinogen-III_oxidase"/>
</dbReference>
<dbReference type="SMART" id="SM00729">
    <property type="entry name" value="Elp3"/>
    <property type="match status" value="1"/>
</dbReference>
<keyword evidence="3" id="KW-0479">Metal-binding</keyword>
<protein>
    <recommendedName>
        <fullName evidence="1">Heme chaperone HemW</fullName>
    </recommendedName>
</protein>
<name>A0A371J565_9FIRM</name>
<dbReference type="InterPro" id="IPR058240">
    <property type="entry name" value="rSAM_sf"/>
</dbReference>
<evidence type="ECO:0000256" key="1">
    <source>
        <dbReference type="ARBA" id="ARBA00017228"/>
    </source>
</evidence>
<gene>
    <name evidence="7" type="ORF">CHL78_007430</name>
</gene>
<dbReference type="Proteomes" id="UP000215694">
    <property type="component" value="Unassembled WGS sequence"/>
</dbReference>
<sequence>MLTNILRPILNRNFKPFEFVKCTDNNDLDYVNLNNRDNLGLYIHIPFCKSICSFCPYNKVLYDEKKALEYKEALLKEIKLANIRYKKQDITSLYFGGGTPALLIEYLEEIIDTVKDNFNLKGSLAIELHPSNINVDLLNKLKGLGFNMISVGIQSFNKNCLESLDRKENNEVEKIKLVKEVGFETIDVDLIFGIPNQSIEDLKEDVALAFEIGATQISTYPFIDFSYASNKRKPLPANEKKKMLFELVNMAEKLGLDRTSVWTFAKPNTEKYSSITRENFIGLGPGAASLFDDKFRLNTFSIEEYINAINKNEFPCALVLNFTKFSRKSYWLFWNVYNMNLNKELYKKMFGSELSKDYKVELSIAKKMNLLKEDELGYKVTTKGSYYFHAVEQIYTLQYIDKTWSVARNNPWPDKIKLY</sequence>
<dbReference type="EMBL" id="NOJY02000010">
    <property type="protein sequence ID" value="RDY27828.1"/>
    <property type="molecule type" value="Genomic_DNA"/>
</dbReference>
<keyword evidence="5" id="KW-0411">Iron-sulfur</keyword>
<dbReference type="SFLD" id="SFLDG01082">
    <property type="entry name" value="B12-binding_domain_containing"/>
    <property type="match status" value="1"/>
</dbReference>
<dbReference type="GO" id="GO:0046872">
    <property type="term" value="F:metal ion binding"/>
    <property type="evidence" value="ECO:0007669"/>
    <property type="project" value="UniProtKB-KW"/>
</dbReference>
<keyword evidence="2" id="KW-0949">S-adenosyl-L-methionine</keyword>
<dbReference type="InterPro" id="IPR013785">
    <property type="entry name" value="Aldolase_TIM"/>
</dbReference>
<evidence type="ECO:0000256" key="4">
    <source>
        <dbReference type="ARBA" id="ARBA00023004"/>
    </source>
</evidence>
<evidence type="ECO:0000313" key="7">
    <source>
        <dbReference type="EMBL" id="RDY27828.1"/>
    </source>
</evidence>
<dbReference type="Gene3D" id="3.20.20.70">
    <property type="entry name" value="Aldolase class I"/>
    <property type="match status" value="1"/>
</dbReference>
<dbReference type="AlphaFoldDB" id="A0A371J565"/>
<evidence type="ECO:0000256" key="2">
    <source>
        <dbReference type="ARBA" id="ARBA00022691"/>
    </source>
</evidence>
<dbReference type="SFLD" id="SFLDG01065">
    <property type="entry name" value="anaerobic_coproporphyrinogen-I"/>
    <property type="match status" value="1"/>
</dbReference>
<dbReference type="GO" id="GO:0003824">
    <property type="term" value="F:catalytic activity"/>
    <property type="evidence" value="ECO:0007669"/>
    <property type="project" value="InterPro"/>
</dbReference>
<dbReference type="GO" id="GO:0051539">
    <property type="term" value="F:4 iron, 4 sulfur cluster binding"/>
    <property type="evidence" value="ECO:0007669"/>
    <property type="project" value="TreeGrafter"/>
</dbReference>